<evidence type="ECO:0000313" key="17">
    <source>
        <dbReference type="EMBL" id="PWR75485.1"/>
    </source>
</evidence>
<dbReference type="SMART" id="SM00086">
    <property type="entry name" value="PAC"/>
    <property type="match status" value="3"/>
</dbReference>
<dbReference type="InterPro" id="IPR013655">
    <property type="entry name" value="PAS_fold_3"/>
</dbReference>
<dbReference type="InterPro" id="IPR035965">
    <property type="entry name" value="PAS-like_dom_sf"/>
</dbReference>
<dbReference type="AlphaFoldDB" id="A0A2V2NA65"/>
<dbReference type="InterPro" id="IPR005467">
    <property type="entry name" value="His_kinase_dom"/>
</dbReference>
<dbReference type="Pfam" id="PF00989">
    <property type="entry name" value="PAS"/>
    <property type="match status" value="1"/>
</dbReference>
<dbReference type="CDD" id="cd00130">
    <property type="entry name" value="PAS"/>
    <property type="match status" value="3"/>
</dbReference>
<dbReference type="Pfam" id="PF07568">
    <property type="entry name" value="HisKA_2"/>
    <property type="match status" value="1"/>
</dbReference>
<dbReference type="GO" id="GO:0016301">
    <property type="term" value="F:kinase activity"/>
    <property type="evidence" value="ECO:0007669"/>
    <property type="project" value="UniProtKB-KW"/>
</dbReference>
<evidence type="ECO:0000256" key="9">
    <source>
        <dbReference type="ARBA" id="ARBA00022989"/>
    </source>
</evidence>
<dbReference type="SUPFAM" id="SSF55785">
    <property type="entry name" value="PYP-like sensor domain (PAS domain)"/>
    <property type="match status" value="4"/>
</dbReference>
<comment type="subcellular location">
    <subcellularLocation>
        <location evidence="1">Cell membrane</location>
        <topology evidence="1">Multi-pass membrane protein</topology>
    </subcellularLocation>
</comment>
<dbReference type="Pfam" id="PF05231">
    <property type="entry name" value="MASE1"/>
    <property type="match status" value="1"/>
</dbReference>
<feature type="domain" description="PAC" evidence="16">
    <location>
        <begin position="511"/>
        <end position="563"/>
    </location>
</feature>
<evidence type="ECO:0000256" key="13">
    <source>
        <dbReference type="SAM" id="Phobius"/>
    </source>
</evidence>
<dbReference type="EMBL" id="QGMZ01000010">
    <property type="protein sequence ID" value="PWR75485.1"/>
    <property type="molecule type" value="Genomic_DNA"/>
</dbReference>
<feature type="transmembrane region" description="Helical" evidence="13">
    <location>
        <begin position="12"/>
        <end position="36"/>
    </location>
</feature>
<dbReference type="InterPro" id="IPR000700">
    <property type="entry name" value="PAS-assoc_C"/>
</dbReference>
<dbReference type="PROSITE" id="PS50113">
    <property type="entry name" value="PAC"/>
    <property type="match status" value="2"/>
</dbReference>
<dbReference type="OrthoDB" id="106933at2157"/>
<feature type="domain" description="Histidine kinase" evidence="14">
    <location>
        <begin position="845"/>
        <end position="1036"/>
    </location>
</feature>
<dbReference type="GO" id="GO:0005886">
    <property type="term" value="C:plasma membrane"/>
    <property type="evidence" value="ECO:0007669"/>
    <property type="project" value="UniProtKB-SubCell"/>
</dbReference>
<dbReference type="GO" id="GO:0000160">
    <property type="term" value="P:phosphorelay signal transduction system"/>
    <property type="evidence" value="ECO:0007669"/>
    <property type="project" value="UniProtKB-KW"/>
</dbReference>
<dbReference type="GO" id="GO:0005524">
    <property type="term" value="F:ATP binding"/>
    <property type="evidence" value="ECO:0007669"/>
    <property type="project" value="UniProtKB-KW"/>
</dbReference>
<accession>A0A2V2NA65</accession>
<evidence type="ECO:0000259" key="16">
    <source>
        <dbReference type="PROSITE" id="PS50113"/>
    </source>
</evidence>
<name>A0A2V2NA65_9EURY</name>
<dbReference type="InterPro" id="IPR003594">
    <property type="entry name" value="HATPase_dom"/>
</dbReference>
<keyword evidence="3" id="KW-0597">Phosphoprotein</keyword>
<feature type="transmembrane region" description="Helical" evidence="13">
    <location>
        <begin position="42"/>
        <end position="65"/>
    </location>
</feature>
<dbReference type="RefSeq" id="WP_109940004.1">
    <property type="nucleotide sequence ID" value="NZ_CP176366.1"/>
</dbReference>
<keyword evidence="9 13" id="KW-1133">Transmembrane helix</keyword>
<feature type="transmembrane region" description="Helical" evidence="13">
    <location>
        <begin position="259"/>
        <end position="280"/>
    </location>
</feature>
<feature type="coiled-coil region" evidence="12">
    <location>
        <begin position="804"/>
        <end position="838"/>
    </location>
</feature>
<keyword evidence="7" id="KW-0418">Kinase</keyword>
<evidence type="ECO:0008006" key="19">
    <source>
        <dbReference type="Google" id="ProtNLM"/>
    </source>
</evidence>
<evidence type="ECO:0000256" key="5">
    <source>
        <dbReference type="ARBA" id="ARBA00022692"/>
    </source>
</evidence>
<evidence type="ECO:0000259" key="15">
    <source>
        <dbReference type="PROSITE" id="PS50112"/>
    </source>
</evidence>
<dbReference type="Proteomes" id="UP000245934">
    <property type="component" value="Unassembled WGS sequence"/>
</dbReference>
<dbReference type="GO" id="GO:0006355">
    <property type="term" value="P:regulation of DNA-templated transcription"/>
    <property type="evidence" value="ECO:0007669"/>
    <property type="project" value="InterPro"/>
</dbReference>
<feature type="transmembrane region" description="Helical" evidence="13">
    <location>
        <begin position="77"/>
        <end position="100"/>
    </location>
</feature>
<dbReference type="InterPro" id="IPR007895">
    <property type="entry name" value="MASE1"/>
</dbReference>
<dbReference type="PANTHER" id="PTHR43065">
    <property type="entry name" value="SENSOR HISTIDINE KINASE"/>
    <property type="match status" value="1"/>
</dbReference>
<dbReference type="InterPro" id="IPR001610">
    <property type="entry name" value="PAC"/>
</dbReference>
<evidence type="ECO:0000256" key="3">
    <source>
        <dbReference type="ARBA" id="ARBA00022553"/>
    </source>
</evidence>
<dbReference type="Gene3D" id="2.10.70.100">
    <property type="match status" value="1"/>
</dbReference>
<dbReference type="SMART" id="SM00387">
    <property type="entry name" value="HATPase_c"/>
    <property type="match status" value="1"/>
</dbReference>
<feature type="domain" description="PAC" evidence="16">
    <location>
        <begin position="640"/>
        <end position="693"/>
    </location>
</feature>
<keyword evidence="5 13" id="KW-0812">Transmembrane</keyword>
<keyword evidence="12" id="KW-0175">Coiled coil</keyword>
<evidence type="ECO:0000256" key="4">
    <source>
        <dbReference type="ARBA" id="ARBA00022679"/>
    </source>
</evidence>
<feature type="transmembrane region" description="Helical" evidence="13">
    <location>
        <begin position="148"/>
        <end position="172"/>
    </location>
</feature>
<evidence type="ECO:0000256" key="8">
    <source>
        <dbReference type="ARBA" id="ARBA00022840"/>
    </source>
</evidence>
<dbReference type="SUPFAM" id="SSF55874">
    <property type="entry name" value="ATPase domain of HSP90 chaperone/DNA topoisomerase II/histidine kinase"/>
    <property type="match status" value="1"/>
</dbReference>
<dbReference type="GeneID" id="97609585"/>
<dbReference type="Gene3D" id="3.30.450.20">
    <property type="entry name" value="PAS domain"/>
    <property type="match status" value="4"/>
</dbReference>
<evidence type="ECO:0000256" key="12">
    <source>
        <dbReference type="SAM" id="Coils"/>
    </source>
</evidence>
<dbReference type="Gene3D" id="3.30.565.10">
    <property type="entry name" value="Histidine kinase-like ATPase, C-terminal domain"/>
    <property type="match status" value="1"/>
</dbReference>
<evidence type="ECO:0000256" key="7">
    <source>
        <dbReference type="ARBA" id="ARBA00022777"/>
    </source>
</evidence>
<dbReference type="PANTHER" id="PTHR43065:SF23">
    <property type="entry name" value="SENSOR HISTIDINE KINASE PDTAS"/>
    <property type="match status" value="1"/>
</dbReference>
<dbReference type="PROSITE" id="PS50109">
    <property type="entry name" value="HIS_KIN"/>
    <property type="match status" value="1"/>
</dbReference>
<dbReference type="InterPro" id="IPR013767">
    <property type="entry name" value="PAS_fold"/>
</dbReference>
<comment type="caution">
    <text evidence="17">The sequence shown here is derived from an EMBL/GenBank/DDBJ whole genome shotgun (WGS) entry which is preliminary data.</text>
</comment>
<gene>
    <name evidence="17" type="ORF">DLD82_04985</name>
</gene>
<evidence type="ECO:0000256" key="11">
    <source>
        <dbReference type="ARBA" id="ARBA00023136"/>
    </source>
</evidence>
<evidence type="ECO:0000256" key="2">
    <source>
        <dbReference type="ARBA" id="ARBA00022475"/>
    </source>
</evidence>
<dbReference type="NCBIfam" id="TIGR00229">
    <property type="entry name" value="sensory_box"/>
    <property type="match status" value="2"/>
</dbReference>
<dbReference type="Pfam" id="PF02518">
    <property type="entry name" value="HATPase_c"/>
    <property type="match status" value="1"/>
</dbReference>
<dbReference type="InterPro" id="IPR000014">
    <property type="entry name" value="PAS"/>
</dbReference>
<keyword evidence="2" id="KW-1003">Cell membrane</keyword>
<evidence type="ECO:0000313" key="18">
    <source>
        <dbReference type="Proteomes" id="UP000245934"/>
    </source>
</evidence>
<keyword evidence="6" id="KW-0547">Nucleotide-binding</keyword>
<evidence type="ECO:0000256" key="6">
    <source>
        <dbReference type="ARBA" id="ARBA00022741"/>
    </source>
</evidence>
<keyword evidence="4" id="KW-0808">Transferase</keyword>
<evidence type="ECO:0000259" key="14">
    <source>
        <dbReference type="PROSITE" id="PS50109"/>
    </source>
</evidence>
<feature type="domain" description="PAS" evidence="15">
    <location>
        <begin position="694"/>
        <end position="763"/>
    </location>
</feature>
<evidence type="ECO:0000256" key="10">
    <source>
        <dbReference type="ARBA" id="ARBA00023012"/>
    </source>
</evidence>
<dbReference type="Pfam" id="PF08447">
    <property type="entry name" value="PAS_3"/>
    <property type="match status" value="2"/>
</dbReference>
<organism evidence="17 18">
    <name type="scientific">Methanospirillum stamsii</name>
    <dbReference type="NCBI Taxonomy" id="1277351"/>
    <lineage>
        <taxon>Archaea</taxon>
        <taxon>Methanobacteriati</taxon>
        <taxon>Methanobacteriota</taxon>
        <taxon>Stenosarchaea group</taxon>
        <taxon>Methanomicrobia</taxon>
        <taxon>Methanomicrobiales</taxon>
        <taxon>Methanospirillaceae</taxon>
        <taxon>Methanospirillum</taxon>
    </lineage>
</organism>
<feature type="domain" description="PAS" evidence="15">
    <location>
        <begin position="564"/>
        <end position="636"/>
    </location>
</feature>
<sequence>MRSCFRSNRNILVHIIIVTISYYISARISLLFGISYSNVSPVWIPAGIAIAAIILWKLPVLVGVFAGSTLAVSSTQVAPEVALILGFACCTEALVFFYLFTRLDVESFRFDTPENVFWFIVIGAFSSLIGGLLGVSTLFLFEYLSPSYYVLNLFTWWLGDLSGILIITPLILLGKNRRVFLSSLKSIEHILYYLVLFPFSILIFDGSTPYLFFIFILYAVFRLSIPHVIFTLLIGNMVAVSLVVLERGAFIGLSTTETLLSVQLFMVVTSIISLFLKAAIEERQKTLDKYLQLSHSQENQIRQQTQVIQDSEDRFHGLFSNMHSGVVIYSAVDEGNDFFIADMNSAAEKIEGVHKPDIIGHSVLEVFPGVKEFGLLPVIKKVWMTGIPQRHPVSFYSDSQRSGWRDNYIYKIPNGEVVVIYDDVTEEKKAEETLKNTQEWLIFTQQAANAGSWDWDILHNTMTWSDGLLDLYGLPKDAHPSIETWKSIVHPDDLPIAIKKITEGLKEKTDPWVEYRIILPDGTNRWIGSTGKTQYNNDGVPARLSGICLDISKKKEIERNLQKSEERLQYTLEAIDDGYWDWDIPSGRTFFNPRWYTMLGYEPYEMPESYETFVSLIHPEDRDKVIQKISEHFSNNPGPYEIELRMRQKSGDYMWILTRGKVVTFDANNQPLRMVGTHTDISHRKRAEAVLRESEERYRSLVENVPDFILVHKDGIILYVNPSVAEAMEYTLDELYGTSLINYITPEYHRMIAEAIRMRMDEKDIPPYEIKIISKSGAIRTVVVRGCKIQYSGSPASLNVLTDITELKKKEEELLKFNEKLEQEVESRTEELKSSLKDKEVLLKEIHHRVKNNMQVVSSLLYMQARTIDQQEVKNVLLESQNRIKSIALVHEKLYQSKDFDNIDYTDYLHKIAHHIFESYNTDNTRISCTISQQVVYMNIDKAVPCSLIINELISNSLKYAFPDNRSGNISITISKANHEFTIQYEDDGIGIPEEISVDNLKTLGLQLVYGLIGQLQGSITVDRPSGSRFLITFPD</sequence>
<evidence type="ECO:0000256" key="1">
    <source>
        <dbReference type="ARBA" id="ARBA00004651"/>
    </source>
</evidence>
<dbReference type="InterPro" id="IPR036890">
    <property type="entry name" value="HATPase_C_sf"/>
</dbReference>
<feature type="transmembrane region" description="Helical" evidence="13">
    <location>
        <begin position="192"/>
        <end position="221"/>
    </location>
</feature>
<reference evidence="17 18" key="1">
    <citation type="submission" date="2018-05" db="EMBL/GenBank/DDBJ databases">
        <title>Draft genome of Methanospirillum stamsii Pt1.</title>
        <authorList>
            <person name="Dueholm M.S."/>
            <person name="Nielsen P.H."/>
            <person name="Bakmann L.F."/>
            <person name="Otzen D.E."/>
        </authorList>
    </citation>
    <scope>NUCLEOTIDE SEQUENCE [LARGE SCALE GENOMIC DNA]</scope>
    <source>
        <strain evidence="17 18">Pt1</strain>
    </source>
</reference>
<keyword evidence="8" id="KW-0067">ATP-binding</keyword>
<feature type="transmembrane region" description="Helical" evidence="13">
    <location>
        <begin position="116"/>
        <end position="141"/>
    </location>
</feature>
<keyword evidence="18" id="KW-1185">Reference proteome</keyword>
<dbReference type="SMART" id="SM00091">
    <property type="entry name" value="PAS"/>
    <property type="match status" value="4"/>
</dbReference>
<dbReference type="PROSITE" id="PS50112">
    <property type="entry name" value="PAS"/>
    <property type="match status" value="2"/>
</dbReference>
<proteinExistence type="predicted"/>
<keyword evidence="10" id="KW-0902">Two-component regulatory system</keyword>
<dbReference type="InterPro" id="IPR011495">
    <property type="entry name" value="Sig_transdc_His_kin_sub2_dim/P"/>
</dbReference>
<feature type="transmembrane region" description="Helical" evidence="13">
    <location>
        <begin position="228"/>
        <end position="253"/>
    </location>
</feature>
<protein>
    <recommendedName>
        <fullName evidence="19">PAS domain S-box protein</fullName>
    </recommendedName>
</protein>
<keyword evidence="11 13" id="KW-0472">Membrane</keyword>